<feature type="domain" description="CBS" evidence="3">
    <location>
        <begin position="7"/>
        <end position="68"/>
    </location>
</feature>
<feature type="domain" description="CBS" evidence="3">
    <location>
        <begin position="76"/>
        <end position="131"/>
    </location>
</feature>
<evidence type="ECO:0000256" key="2">
    <source>
        <dbReference type="PROSITE-ProRule" id="PRU00703"/>
    </source>
</evidence>
<comment type="caution">
    <text evidence="4">The sequence shown here is derived from an EMBL/GenBank/DDBJ whole genome shotgun (WGS) entry which is preliminary data.</text>
</comment>
<proteinExistence type="predicted"/>
<keyword evidence="1 2" id="KW-0129">CBS domain</keyword>
<evidence type="ECO:0000313" key="5">
    <source>
        <dbReference type="Proteomes" id="UP001144050"/>
    </source>
</evidence>
<dbReference type="SMART" id="SM00116">
    <property type="entry name" value="CBS"/>
    <property type="match status" value="2"/>
</dbReference>
<protein>
    <submittedName>
        <fullName evidence="4">CBS domain-containing protein</fullName>
    </submittedName>
</protein>
<name>A0AAW5ZKL6_RALSL</name>
<evidence type="ECO:0000313" key="4">
    <source>
        <dbReference type="EMBL" id="MDB0569984.1"/>
    </source>
</evidence>
<dbReference type="PROSITE" id="PS51371">
    <property type="entry name" value="CBS"/>
    <property type="match status" value="2"/>
</dbReference>
<dbReference type="Gene3D" id="3.10.580.10">
    <property type="entry name" value="CBS-domain"/>
    <property type="match status" value="1"/>
</dbReference>
<dbReference type="InterPro" id="IPR051257">
    <property type="entry name" value="Diverse_CBS-Domain"/>
</dbReference>
<reference evidence="4" key="1">
    <citation type="submission" date="2021-09" db="EMBL/GenBank/DDBJ databases">
        <title>Genomic analysis of Ralstonia spp.</title>
        <authorList>
            <person name="Aburjaile F."/>
            <person name="Ariute J.C."/>
            <person name="Pais A.K.L."/>
            <person name="Albuquerque G.M.R."/>
            <person name="Silva A.M.F."/>
            <person name="Brenig B."/>
            <person name="Azevedo V."/>
            <person name="Matiuzzi M."/>
            <person name="Ramos R."/>
            <person name="Goes-Neto A."/>
            <person name="Soares S."/>
            <person name="Iseppon A.M.B."/>
            <person name="Souza E."/>
            <person name="Gama M."/>
        </authorList>
    </citation>
    <scope>NUCLEOTIDE SEQUENCE</scope>
    <source>
        <strain evidence="4">CCRMRs91</strain>
    </source>
</reference>
<dbReference type="RefSeq" id="WP_042591657.1">
    <property type="nucleotide sequence ID" value="NZ_CDLW01000001.1"/>
</dbReference>
<dbReference type="InterPro" id="IPR000644">
    <property type="entry name" value="CBS_dom"/>
</dbReference>
<accession>A0AAW5ZKL6</accession>
<evidence type="ECO:0000256" key="1">
    <source>
        <dbReference type="ARBA" id="ARBA00023122"/>
    </source>
</evidence>
<sequence>MRVQDVCSPAAVHIPLSCTLQEAARQMRDKHVGALIVTEHAPTGPRAVGVVTDRDIVLDAVAAGADPSQTCVCDVMSRGIVSVARDASLSDALQEMLSTGVRRVGVVADQALVGVLSLDDVLGAMALEWDLIARLVRNERERETTGSTQQPLSVG</sequence>
<dbReference type="EMBL" id="JAIVFG010000005">
    <property type="protein sequence ID" value="MDB0569984.1"/>
    <property type="molecule type" value="Genomic_DNA"/>
</dbReference>
<dbReference type="SUPFAM" id="SSF54631">
    <property type="entry name" value="CBS-domain pair"/>
    <property type="match status" value="1"/>
</dbReference>
<organism evidence="4 5">
    <name type="scientific">Ralstonia solanacearum</name>
    <name type="common">Pseudomonas solanacearum</name>
    <dbReference type="NCBI Taxonomy" id="305"/>
    <lineage>
        <taxon>Bacteria</taxon>
        <taxon>Pseudomonadati</taxon>
        <taxon>Pseudomonadota</taxon>
        <taxon>Betaproteobacteria</taxon>
        <taxon>Burkholderiales</taxon>
        <taxon>Burkholderiaceae</taxon>
        <taxon>Ralstonia</taxon>
        <taxon>Ralstonia solanacearum species complex</taxon>
    </lineage>
</organism>
<dbReference type="Pfam" id="PF00571">
    <property type="entry name" value="CBS"/>
    <property type="match status" value="2"/>
</dbReference>
<dbReference type="Proteomes" id="UP001144050">
    <property type="component" value="Unassembled WGS sequence"/>
</dbReference>
<dbReference type="PANTHER" id="PTHR43080:SF2">
    <property type="entry name" value="CBS DOMAIN-CONTAINING PROTEIN"/>
    <property type="match status" value="1"/>
</dbReference>
<dbReference type="PANTHER" id="PTHR43080">
    <property type="entry name" value="CBS DOMAIN-CONTAINING PROTEIN CBSX3, MITOCHONDRIAL"/>
    <property type="match status" value="1"/>
</dbReference>
<dbReference type="InterPro" id="IPR046342">
    <property type="entry name" value="CBS_dom_sf"/>
</dbReference>
<gene>
    <name evidence="4" type="ORF">LBW59_04245</name>
</gene>
<evidence type="ECO:0000259" key="3">
    <source>
        <dbReference type="PROSITE" id="PS51371"/>
    </source>
</evidence>
<dbReference type="AlphaFoldDB" id="A0AAW5ZKL6"/>